<protein>
    <recommendedName>
        <fullName evidence="3">DNA-3-methyladenine glycosylase II</fullName>
        <ecNumber evidence="3">3.2.2.21</ecNumber>
    </recommendedName>
</protein>
<dbReference type="InterPro" id="IPR051912">
    <property type="entry name" value="Alkylbase_DNA_Glycosylase/TA"/>
</dbReference>
<evidence type="ECO:0000313" key="7">
    <source>
        <dbReference type="EMBL" id="OGD78830.1"/>
    </source>
</evidence>
<dbReference type="GO" id="GO:0006285">
    <property type="term" value="P:base-excision repair, AP site formation"/>
    <property type="evidence" value="ECO:0007669"/>
    <property type="project" value="TreeGrafter"/>
</dbReference>
<keyword evidence="4" id="KW-0227">DNA damage</keyword>
<comment type="similarity">
    <text evidence="2">Belongs to the alkylbase DNA glycosidase AlkA family.</text>
</comment>
<dbReference type="PANTHER" id="PTHR43003">
    <property type="entry name" value="DNA-3-METHYLADENINE GLYCOSYLASE"/>
    <property type="match status" value="1"/>
</dbReference>
<keyword evidence="5" id="KW-0234">DNA repair</keyword>
<evidence type="ECO:0000256" key="2">
    <source>
        <dbReference type="ARBA" id="ARBA00010817"/>
    </source>
</evidence>
<evidence type="ECO:0000256" key="1">
    <source>
        <dbReference type="ARBA" id="ARBA00000086"/>
    </source>
</evidence>
<dbReference type="InterPro" id="IPR011257">
    <property type="entry name" value="DNA_glycosylase"/>
</dbReference>
<evidence type="ECO:0000256" key="4">
    <source>
        <dbReference type="ARBA" id="ARBA00022763"/>
    </source>
</evidence>
<sequence length="197" mass="22332">MSHPYKVHLSHDPIMKTLVEKHEIKHYWGGQPNYFLDLAEIVTGQQLSMKAADAIFKRLLDLFPDKPTPQQILSLSIDQLRALGFSRPKGSYIHNIATAVVEGSLPVDQLDQLTDEEVASKVTAIKGLGPWSAEMFLMFSLKRPDVFSVGDLGVRTAISRLYGIDREDRSSILNLSLQWRPFRTYACRYLWASLDNV</sequence>
<dbReference type="EC" id="3.2.2.21" evidence="3"/>
<dbReference type="AlphaFoldDB" id="A0A1F5FGW4"/>
<gene>
    <name evidence="7" type="ORF">A2368_03275</name>
</gene>
<evidence type="ECO:0000313" key="8">
    <source>
        <dbReference type="Proteomes" id="UP000176682"/>
    </source>
</evidence>
<dbReference type="GO" id="GO:0005737">
    <property type="term" value="C:cytoplasm"/>
    <property type="evidence" value="ECO:0007669"/>
    <property type="project" value="TreeGrafter"/>
</dbReference>
<proteinExistence type="inferred from homology"/>
<dbReference type="CDD" id="cd00056">
    <property type="entry name" value="ENDO3c"/>
    <property type="match status" value="1"/>
</dbReference>
<dbReference type="SUPFAM" id="SSF48150">
    <property type="entry name" value="DNA-glycosylase"/>
    <property type="match status" value="1"/>
</dbReference>
<dbReference type="EMBL" id="MFAM01000034">
    <property type="protein sequence ID" value="OGD78830.1"/>
    <property type="molecule type" value="Genomic_DNA"/>
</dbReference>
<dbReference type="Gene3D" id="1.10.1670.40">
    <property type="match status" value="1"/>
</dbReference>
<dbReference type="GO" id="GO:0032131">
    <property type="term" value="F:alkylated DNA binding"/>
    <property type="evidence" value="ECO:0007669"/>
    <property type="project" value="TreeGrafter"/>
</dbReference>
<comment type="caution">
    <text evidence="7">The sequence shown here is derived from an EMBL/GenBank/DDBJ whole genome shotgun (WGS) entry which is preliminary data.</text>
</comment>
<organism evidence="7 8">
    <name type="scientific">Candidatus Collierbacteria bacterium RIFOXYB1_FULL_49_13</name>
    <dbReference type="NCBI Taxonomy" id="1817728"/>
    <lineage>
        <taxon>Bacteria</taxon>
        <taxon>Candidatus Collieribacteriota</taxon>
    </lineage>
</organism>
<accession>A0A1F5FGW4</accession>
<evidence type="ECO:0000256" key="3">
    <source>
        <dbReference type="ARBA" id="ARBA00012000"/>
    </source>
</evidence>
<evidence type="ECO:0000259" key="6">
    <source>
        <dbReference type="SMART" id="SM00478"/>
    </source>
</evidence>
<dbReference type="GO" id="GO:0032993">
    <property type="term" value="C:protein-DNA complex"/>
    <property type="evidence" value="ECO:0007669"/>
    <property type="project" value="TreeGrafter"/>
</dbReference>
<dbReference type="PANTHER" id="PTHR43003:SF5">
    <property type="entry name" value="DNA-3-METHYLADENINE GLYCOSYLASE"/>
    <property type="match status" value="1"/>
</dbReference>
<comment type="catalytic activity">
    <reaction evidence="1">
        <text>Hydrolysis of alkylated DNA, releasing 3-methyladenine, 3-methylguanine, 7-methylguanine and 7-methyladenine.</text>
        <dbReference type="EC" id="3.2.2.21"/>
    </reaction>
</comment>
<dbReference type="GO" id="GO:0008725">
    <property type="term" value="F:DNA-3-methyladenine glycosylase activity"/>
    <property type="evidence" value="ECO:0007669"/>
    <property type="project" value="TreeGrafter"/>
</dbReference>
<dbReference type="SMART" id="SM00478">
    <property type="entry name" value="ENDO3c"/>
    <property type="match status" value="1"/>
</dbReference>
<dbReference type="Gene3D" id="1.10.340.30">
    <property type="entry name" value="Hypothetical protein, domain 2"/>
    <property type="match status" value="1"/>
</dbReference>
<dbReference type="Proteomes" id="UP000176682">
    <property type="component" value="Unassembled WGS sequence"/>
</dbReference>
<dbReference type="InterPro" id="IPR003265">
    <property type="entry name" value="HhH-GPD_domain"/>
</dbReference>
<dbReference type="Pfam" id="PF00730">
    <property type="entry name" value="HhH-GPD"/>
    <property type="match status" value="1"/>
</dbReference>
<reference evidence="7 8" key="1">
    <citation type="journal article" date="2016" name="Nat. Commun.">
        <title>Thousands of microbial genomes shed light on interconnected biogeochemical processes in an aquifer system.</title>
        <authorList>
            <person name="Anantharaman K."/>
            <person name="Brown C.T."/>
            <person name="Hug L.A."/>
            <person name="Sharon I."/>
            <person name="Castelle C.J."/>
            <person name="Probst A.J."/>
            <person name="Thomas B.C."/>
            <person name="Singh A."/>
            <person name="Wilkins M.J."/>
            <person name="Karaoz U."/>
            <person name="Brodie E.L."/>
            <person name="Williams K.H."/>
            <person name="Hubbard S.S."/>
            <person name="Banfield J.F."/>
        </authorList>
    </citation>
    <scope>NUCLEOTIDE SEQUENCE [LARGE SCALE GENOMIC DNA]</scope>
</reference>
<name>A0A1F5FGW4_9BACT</name>
<dbReference type="GO" id="GO:0043916">
    <property type="term" value="F:DNA-7-methylguanine glycosylase activity"/>
    <property type="evidence" value="ECO:0007669"/>
    <property type="project" value="TreeGrafter"/>
</dbReference>
<dbReference type="GO" id="GO:0006307">
    <property type="term" value="P:DNA alkylation repair"/>
    <property type="evidence" value="ECO:0007669"/>
    <property type="project" value="TreeGrafter"/>
</dbReference>
<feature type="domain" description="HhH-GPD" evidence="6">
    <location>
        <begin position="43"/>
        <end position="195"/>
    </location>
</feature>
<evidence type="ECO:0000256" key="5">
    <source>
        <dbReference type="ARBA" id="ARBA00023204"/>
    </source>
</evidence>
<dbReference type="FunFam" id="1.10.340.30:FF:000004">
    <property type="entry name" value="DNA-3-methyladenine glycosylase II"/>
    <property type="match status" value="1"/>
</dbReference>